<gene>
    <name evidence="3" type="ORF">MNBD_BACTEROID05-563</name>
</gene>
<feature type="compositionally biased region" description="Low complexity" evidence="1">
    <location>
        <begin position="49"/>
        <end position="62"/>
    </location>
</feature>
<sequence>MTIQGFDINKQIAEIEQALKSEKNLSPAMVSMIKMLILIVQLLVNKSSLNSRNSSKPPSTDQKGSKSSKDDNDNSKSSTNKQGGQKGHLGSTLKQVAKPDEIEHIKINRSTIPVGIYTEIGFEKRQVFDICIKRVVTEYQAQVLMDENGKRYVADFPKGVTKATQYGNTLKAHSVYMSQYQLIPYNRLKEYFTEQLNIPISAGTLYNFNLEAYNKLEKFEEIVKNKLAHSKIIHADETGINVGGKLFWCHVNSNKLWTYLFPHKKRGYLAMEAMGVLPHFKGILCHDHWKTYYRFILCLHALCNAHHIRELTRSYEQDSMQWANDMIELLFKIKKTVDDSGGSLNKNSADIYIGQYRALLKEAELQCPPPDPNCRKKGQRGRLKRSKSRNLLERLINYEDDVLRFMLDVDVPFTNNQGENDLRMKKVQQKISGCFR</sequence>
<dbReference type="PANTHER" id="PTHR33678">
    <property type="entry name" value="BLL1576 PROTEIN"/>
    <property type="match status" value="1"/>
</dbReference>
<feature type="region of interest" description="Disordered" evidence="1">
    <location>
        <begin position="49"/>
        <end position="93"/>
    </location>
</feature>
<name>A0A3B0TE66_9ZZZZ</name>
<proteinExistence type="predicted"/>
<dbReference type="InterPro" id="IPR052344">
    <property type="entry name" value="Transposase-related"/>
</dbReference>
<dbReference type="Pfam" id="PF03050">
    <property type="entry name" value="DDE_Tnp_IS66"/>
    <property type="match status" value="1"/>
</dbReference>
<dbReference type="EMBL" id="UOEN01000347">
    <property type="protein sequence ID" value="VAW16921.1"/>
    <property type="molecule type" value="Genomic_DNA"/>
</dbReference>
<feature type="non-terminal residue" evidence="3">
    <location>
        <position position="436"/>
    </location>
</feature>
<dbReference type="InterPro" id="IPR004291">
    <property type="entry name" value="Transposase_IS66_central"/>
</dbReference>
<evidence type="ECO:0000259" key="2">
    <source>
        <dbReference type="Pfam" id="PF03050"/>
    </source>
</evidence>
<reference evidence="3" key="1">
    <citation type="submission" date="2018-06" db="EMBL/GenBank/DDBJ databases">
        <authorList>
            <person name="Zhirakovskaya E."/>
        </authorList>
    </citation>
    <scope>NUCLEOTIDE SEQUENCE</scope>
</reference>
<evidence type="ECO:0000256" key="1">
    <source>
        <dbReference type="SAM" id="MobiDB-lite"/>
    </source>
</evidence>
<dbReference type="NCBIfam" id="NF033517">
    <property type="entry name" value="transpos_IS66"/>
    <property type="match status" value="1"/>
</dbReference>
<protein>
    <submittedName>
        <fullName evidence="3">Transposase IS66 family</fullName>
    </submittedName>
</protein>
<accession>A0A3B0TE66</accession>
<feature type="domain" description="Transposase IS66 central" evidence="2">
    <location>
        <begin position="164"/>
        <end position="436"/>
    </location>
</feature>
<dbReference type="AlphaFoldDB" id="A0A3B0TE66"/>
<organism evidence="3">
    <name type="scientific">hydrothermal vent metagenome</name>
    <dbReference type="NCBI Taxonomy" id="652676"/>
    <lineage>
        <taxon>unclassified sequences</taxon>
        <taxon>metagenomes</taxon>
        <taxon>ecological metagenomes</taxon>
    </lineage>
</organism>
<feature type="compositionally biased region" description="Basic and acidic residues" evidence="1">
    <location>
        <begin position="63"/>
        <end position="74"/>
    </location>
</feature>
<dbReference type="PANTHER" id="PTHR33678:SF1">
    <property type="entry name" value="BLL1576 PROTEIN"/>
    <property type="match status" value="1"/>
</dbReference>
<evidence type="ECO:0000313" key="3">
    <source>
        <dbReference type="EMBL" id="VAW16921.1"/>
    </source>
</evidence>